<dbReference type="SUPFAM" id="SSF47473">
    <property type="entry name" value="EF-hand"/>
    <property type="match status" value="1"/>
</dbReference>
<dbReference type="InterPro" id="IPR002048">
    <property type="entry name" value="EF_hand_dom"/>
</dbReference>
<dbReference type="CDD" id="cd00051">
    <property type="entry name" value="EFh"/>
    <property type="match status" value="1"/>
</dbReference>
<keyword evidence="1" id="KW-0677">Repeat</keyword>
<dbReference type="SMART" id="SM00054">
    <property type="entry name" value="EFh"/>
    <property type="match status" value="2"/>
</dbReference>
<reference evidence="5" key="1">
    <citation type="journal article" date="2015" name="PLoS Genet.">
        <title>Genome Sequence and Transcriptome Analyses of Chrysochromulina tobin: Metabolic Tools for Enhanced Algal Fitness in the Prominent Order Prymnesiales (Haptophyceae).</title>
        <authorList>
            <person name="Hovde B.T."/>
            <person name="Deodato C.R."/>
            <person name="Hunsperger H.M."/>
            <person name="Ryken S.A."/>
            <person name="Yost W."/>
            <person name="Jha R.K."/>
            <person name="Patterson J."/>
            <person name="Monnat R.J. Jr."/>
            <person name="Barlow S.B."/>
            <person name="Starkenburg S.R."/>
            <person name="Cattolico R.A."/>
        </authorList>
    </citation>
    <scope>NUCLEOTIDE SEQUENCE</scope>
    <source>
        <strain evidence="5">CCMP291</strain>
    </source>
</reference>
<dbReference type="PROSITE" id="PS00018">
    <property type="entry name" value="EF_HAND_1"/>
    <property type="match status" value="2"/>
</dbReference>
<dbReference type="Pfam" id="PF13499">
    <property type="entry name" value="EF-hand_7"/>
    <property type="match status" value="1"/>
</dbReference>
<evidence type="ECO:0000259" key="3">
    <source>
        <dbReference type="PROSITE" id="PS50222"/>
    </source>
</evidence>
<keyword evidence="4" id="KW-0282">Flagellum</keyword>
<gene>
    <name evidence="4" type="ORF">Ctob_015513</name>
</gene>
<dbReference type="InterPro" id="IPR011992">
    <property type="entry name" value="EF-hand-dom_pair"/>
</dbReference>
<dbReference type="PANTHER" id="PTHR23048">
    <property type="entry name" value="MYOSIN LIGHT CHAIN 1, 3"/>
    <property type="match status" value="1"/>
</dbReference>
<protein>
    <submittedName>
        <fullName evidence="4">Flagellar calmodulin</fullName>
    </submittedName>
</protein>
<evidence type="ECO:0000256" key="2">
    <source>
        <dbReference type="ARBA" id="ARBA00022837"/>
    </source>
</evidence>
<dbReference type="PANTHER" id="PTHR23048:SF0">
    <property type="entry name" value="CALMODULIN LIKE 3"/>
    <property type="match status" value="1"/>
</dbReference>
<accession>A0A0M0K190</accession>
<evidence type="ECO:0000256" key="1">
    <source>
        <dbReference type="ARBA" id="ARBA00022737"/>
    </source>
</evidence>
<feature type="domain" description="EF-hand" evidence="3">
    <location>
        <begin position="120"/>
        <end position="155"/>
    </location>
</feature>
<dbReference type="GO" id="GO:0016460">
    <property type="term" value="C:myosin II complex"/>
    <property type="evidence" value="ECO:0007669"/>
    <property type="project" value="TreeGrafter"/>
</dbReference>
<feature type="domain" description="EF-hand" evidence="3">
    <location>
        <begin position="156"/>
        <end position="191"/>
    </location>
</feature>
<dbReference type="GO" id="GO:0005509">
    <property type="term" value="F:calcium ion binding"/>
    <property type="evidence" value="ECO:0007669"/>
    <property type="project" value="InterPro"/>
</dbReference>
<proteinExistence type="predicted"/>
<keyword evidence="2" id="KW-0106">Calcium</keyword>
<name>A0A0M0K190_9EUKA</name>
<sequence length="266" mass="26700">MGCASAIPVVIADPANPEELKPIATEDKDAVLKSALSTANVIVAATEVVAAEEEKPVAKPSTEVVAAEEEKPVAKPSTEAVAAMPAPASVAPDEAVAPEVVAPEVIAPAPAAAPHAPAISVLASYKEAFSVFDKDGSGTVSTSELGEIMSALGQNLSAEELDAIIKEVDADGSGEIDFDEFCACMQKAKEGGGTPPKLAVVVEENGLLSGLNNFFGRLFNHGPSAEENGAAEAAAKAAAEAEAARIATGVLAGSPPDRGSSNSPSF</sequence>
<evidence type="ECO:0000313" key="4">
    <source>
        <dbReference type="EMBL" id="KOO32158.1"/>
    </source>
</evidence>
<dbReference type="Gene3D" id="1.10.238.10">
    <property type="entry name" value="EF-hand"/>
    <property type="match status" value="1"/>
</dbReference>
<dbReference type="InterPro" id="IPR050230">
    <property type="entry name" value="CALM/Myosin/TropC-like"/>
</dbReference>
<dbReference type="Proteomes" id="UP000037460">
    <property type="component" value="Unassembled WGS sequence"/>
</dbReference>
<keyword evidence="5" id="KW-1185">Reference proteome</keyword>
<dbReference type="OrthoDB" id="26525at2759"/>
<dbReference type="EMBL" id="JWZX01001838">
    <property type="protein sequence ID" value="KOO32158.1"/>
    <property type="molecule type" value="Genomic_DNA"/>
</dbReference>
<keyword evidence="4" id="KW-0966">Cell projection</keyword>
<evidence type="ECO:0000313" key="5">
    <source>
        <dbReference type="Proteomes" id="UP000037460"/>
    </source>
</evidence>
<dbReference type="FunFam" id="1.10.238.10:FF:000178">
    <property type="entry name" value="Calmodulin-2 A"/>
    <property type="match status" value="1"/>
</dbReference>
<dbReference type="InterPro" id="IPR018247">
    <property type="entry name" value="EF_Hand_1_Ca_BS"/>
</dbReference>
<dbReference type="PROSITE" id="PS50222">
    <property type="entry name" value="EF_HAND_2"/>
    <property type="match status" value="2"/>
</dbReference>
<dbReference type="AlphaFoldDB" id="A0A0M0K190"/>
<comment type="caution">
    <text evidence="4">The sequence shown here is derived from an EMBL/GenBank/DDBJ whole genome shotgun (WGS) entry which is preliminary data.</text>
</comment>
<keyword evidence="4" id="KW-0969">Cilium</keyword>
<organism evidence="4 5">
    <name type="scientific">Chrysochromulina tobinii</name>
    <dbReference type="NCBI Taxonomy" id="1460289"/>
    <lineage>
        <taxon>Eukaryota</taxon>
        <taxon>Haptista</taxon>
        <taxon>Haptophyta</taxon>
        <taxon>Prymnesiophyceae</taxon>
        <taxon>Prymnesiales</taxon>
        <taxon>Chrysochromulinaceae</taxon>
        <taxon>Chrysochromulina</taxon>
    </lineage>
</organism>